<protein>
    <recommendedName>
        <fullName evidence="4">Stage III sporulation protein AD</fullName>
    </recommendedName>
</protein>
<proteinExistence type="predicted"/>
<dbReference type="EMBL" id="JACOPS010000001">
    <property type="protein sequence ID" value="MBC5727315.1"/>
    <property type="molecule type" value="Genomic_DNA"/>
</dbReference>
<organism evidence="2 3">
    <name type="scientific">Ruminococcus intestinalis</name>
    <dbReference type="NCBI Taxonomy" id="2763066"/>
    <lineage>
        <taxon>Bacteria</taxon>
        <taxon>Bacillati</taxon>
        <taxon>Bacillota</taxon>
        <taxon>Clostridia</taxon>
        <taxon>Eubacteriales</taxon>
        <taxon>Oscillospiraceae</taxon>
        <taxon>Ruminococcus</taxon>
    </lineage>
</organism>
<dbReference type="Proteomes" id="UP000636755">
    <property type="component" value="Unassembled WGS sequence"/>
</dbReference>
<evidence type="ECO:0000256" key="1">
    <source>
        <dbReference type="SAM" id="Phobius"/>
    </source>
</evidence>
<feature type="transmembrane region" description="Helical" evidence="1">
    <location>
        <begin position="29"/>
        <end position="51"/>
    </location>
</feature>
<dbReference type="Pfam" id="PF06686">
    <property type="entry name" value="SpoIIIAC"/>
    <property type="match status" value="2"/>
</dbReference>
<gene>
    <name evidence="2" type="ORF">H8R91_01970</name>
</gene>
<keyword evidence="3" id="KW-1185">Reference proteome</keyword>
<reference evidence="2 3" key="1">
    <citation type="submission" date="2020-08" db="EMBL/GenBank/DDBJ databases">
        <title>Genome public.</title>
        <authorList>
            <person name="Liu C."/>
            <person name="Sun Q."/>
        </authorList>
    </citation>
    <scope>NUCLEOTIDE SEQUENCE [LARGE SCALE GENOMIC DNA]</scope>
    <source>
        <strain evidence="2 3">NSJ-71</strain>
    </source>
</reference>
<evidence type="ECO:0000313" key="3">
    <source>
        <dbReference type="Proteomes" id="UP000636755"/>
    </source>
</evidence>
<name>A0ABR7HIG5_9FIRM</name>
<keyword evidence="1" id="KW-0812">Transmembrane</keyword>
<sequence length="130" mass="13523">MNIITIAAVAIVSAISAVAIKKHNGEISLMLSIACGVILLTAVISFAAAILQTVNKIAAASDMNIEYIKILLKVIGICIVTELAVSVCKESGQQAIATNVTLAGKILIMVTSLPLYTEILNTVVSLVENS</sequence>
<dbReference type="InterPro" id="IPR025664">
    <property type="entry name" value="Spore_III_AC/AD"/>
</dbReference>
<accession>A0ABR7HIG5</accession>
<comment type="caution">
    <text evidence="2">The sequence shown here is derived from an EMBL/GenBank/DDBJ whole genome shotgun (WGS) entry which is preliminary data.</text>
</comment>
<dbReference type="RefSeq" id="WP_022235505.1">
    <property type="nucleotide sequence ID" value="NZ_JACOPS010000001.1"/>
</dbReference>
<keyword evidence="1" id="KW-0472">Membrane</keyword>
<keyword evidence="1" id="KW-1133">Transmembrane helix</keyword>
<evidence type="ECO:0008006" key="4">
    <source>
        <dbReference type="Google" id="ProtNLM"/>
    </source>
</evidence>
<evidence type="ECO:0000313" key="2">
    <source>
        <dbReference type="EMBL" id="MBC5727315.1"/>
    </source>
</evidence>